<name>A0AAI9DFN8_PROST</name>
<keyword evidence="4" id="KW-1029">Fimbrium biogenesis</keyword>
<keyword evidence="8" id="KW-0998">Cell outer membrane</keyword>
<comment type="subcellular location">
    <subcellularLocation>
        <location evidence="1">Cell outer membrane</location>
        <topology evidence="1">Multi-pass membrane protein</topology>
    </subcellularLocation>
</comment>
<feature type="domain" description="PapC N-terminal" evidence="9">
    <location>
        <begin position="43"/>
        <end position="193"/>
    </location>
</feature>
<dbReference type="Gene3D" id="2.60.40.3110">
    <property type="match status" value="1"/>
</dbReference>
<evidence type="ECO:0000259" key="9">
    <source>
        <dbReference type="Pfam" id="PF13954"/>
    </source>
</evidence>
<accession>A0AAI9DFN8</accession>
<dbReference type="InterPro" id="IPR037224">
    <property type="entry name" value="PapC_N_sf"/>
</dbReference>
<evidence type="ECO:0000256" key="2">
    <source>
        <dbReference type="ARBA" id="ARBA00008064"/>
    </source>
</evidence>
<evidence type="ECO:0000313" key="10">
    <source>
        <dbReference type="EMBL" id="EMJ5136316.1"/>
    </source>
</evidence>
<evidence type="ECO:0000256" key="3">
    <source>
        <dbReference type="ARBA" id="ARBA00022448"/>
    </source>
</evidence>
<dbReference type="GO" id="GO:0009297">
    <property type="term" value="P:pilus assembly"/>
    <property type="evidence" value="ECO:0007669"/>
    <property type="project" value="InterPro"/>
</dbReference>
<keyword evidence="5" id="KW-0812">Transmembrane</keyword>
<sequence length="558" mass="63092">MQYFKQQISAKKNYLWMKLSSLFHFTVMSSLLLGSEELFADVYFNPSFLSGNVASVADLSRFEKGEQPAGIYRVEIYLNNEYIATQDIRFNIANIHHSPNMDSTGLVPCLNQKWLEQQNIKVEVISNIKTLAKGQCIDLTATLNKVETRFDFERQKLYMSIPLAAFKNNIRGYIPPEQWDDGINALLLDYNLSASHRLGSQLGVGRNSYYLNMNNRVNIGAWRFHHRSSWNQSDGGSEWSNTSTYAQRTIIALRSSLILGDNFTSSDVFDSVGFRGAQLSSDDSMLPDSLRGFAPSIHSFANRSAQVTIRQNGYVIYQTHVPPGAFEIGDLYPISTSGEFQVTVKEDNGVTQQFMVPYSSLPILQRDGRFKYSLTAGQFRSASELQNENNFLQGILMWGLPSGMTLFGGTQLSNRYQALALGIGQNIGVWGALSIDVTQAKSFLADDSHLQGESLRLLYTKSLNNLGMNIQLQGTYYLTQGFYTLSEASYKDMQGYNLEVPQNTMILEPEISNYHNLYYSKKQRVQANINQQIGTYGSLYLAGSWQTYWQTEDSEQFY</sequence>
<keyword evidence="6" id="KW-0732">Signal</keyword>
<gene>
    <name evidence="10" type="ORF">RG298_004111</name>
</gene>
<dbReference type="GO" id="GO:0009279">
    <property type="term" value="C:cell outer membrane"/>
    <property type="evidence" value="ECO:0007669"/>
    <property type="project" value="UniProtKB-SubCell"/>
</dbReference>
<keyword evidence="3" id="KW-0813">Transport</keyword>
<dbReference type="PANTHER" id="PTHR30451">
    <property type="entry name" value="OUTER MEMBRANE USHER PROTEIN"/>
    <property type="match status" value="1"/>
</dbReference>
<evidence type="ECO:0000256" key="8">
    <source>
        <dbReference type="ARBA" id="ARBA00023237"/>
    </source>
</evidence>
<keyword evidence="7" id="KW-0472">Membrane</keyword>
<protein>
    <submittedName>
        <fullName evidence="10">Fimbria/pilus outer membrane usher protein</fullName>
    </submittedName>
</protein>
<dbReference type="SUPFAM" id="SSF141729">
    <property type="entry name" value="FimD N-terminal domain-like"/>
    <property type="match status" value="1"/>
</dbReference>
<dbReference type="FunFam" id="2.60.40.3110:FF:000001">
    <property type="entry name" value="Putative fimbrial outer membrane usher"/>
    <property type="match status" value="1"/>
</dbReference>
<evidence type="ECO:0000256" key="7">
    <source>
        <dbReference type="ARBA" id="ARBA00023136"/>
    </source>
</evidence>
<comment type="caution">
    <text evidence="10">The sequence shown here is derived from an EMBL/GenBank/DDBJ whole genome shotgun (WGS) entry which is preliminary data.</text>
</comment>
<proteinExistence type="inferred from homology"/>
<dbReference type="AlphaFoldDB" id="A0AAI9DFN8"/>
<dbReference type="Pfam" id="PF13954">
    <property type="entry name" value="PapC_N"/>
    <property type="match status" value="1"/>
</dbReference>
<dbReference type="InterPro" id="IPR000015">
    <property type="entry name" value="Fimb_usher"/>
</dbReference>
<comment type="similarity">
    <text evidence="2">Belongs to the fimbrial export usher family.</text>
</comment>
<dbReference type="Pfam" id="PF00577">
    <property type="entry name" value="Usher"/>
    <property type="match status" value="1"/>
</dbReference>
<dbReference type="GO" id="GO:0015473">
    <property type="term" value="F:fimbrial usher porin activity"/>
    <property type="evidence" value="ECO:0007669"/>
    <property type="project" value="InterPro"/>
</dbReference>
<organism evidence="10">
    <name type="scientific">Providencia stuartii</name>
    <dbReference type="NCBI Taxonomy" id="588"/>
    <lineage>
        <taxon>Bacteria</taxon>
        <taxon>Pseudomonadati</taxon>
        <taxon>Pseudomonadota</taxon>
        <taxon>Gammaproteobacteria</taxon>
        <taxon>Enterobacterales</taxon>
        <taxon>Morganellaceae</taxon>
        <taxon>Providencia</taxon>
    </lineage>
</organism>
<reference evidence="10" key="1">
    <citation type="submission" date="2024-02" db="EMBL/GenBank/DDBJ databases">
        <authorList>
            <consortium name="Clinical and Environmental Microbiology Branch: Whole genome sequencing antimicrobial resistance pathogens in the healthcare setting"/>
        </authorList>
    </citation>
    <scope>NUCLEOTIDE SEQUENCE</scope>
    <source>
        <strain evidence="10">2021GO-0154</strain>
    </source>
</reference>
<evidence type="ECO:0000256" key="1">
    <source>
        <dbReference type="ARBA" id="ARBA00004571"/>
    </source>
</evidence>
<evidence type="ECO:0000256" key="4">
    <source>
        <dbReference type="ARBA" id="ARBA00022558"/>
    </source>
</evidence>
<dbReference type="PANTHER" id="PTHR30451:SF21">
    <property type="entry name" value="FIMBRIAL USHER DOMAIN-CONTAINING PROTEIN YDET-RELATED"/>
    <property type="match status" value="1"/>
</dbReference>
<evidence type="ECO:0000256" key="6">
    <source>
        <dbReference type="ARBA" id="ARBA00022729"/>
    </source>
</evidence>
<dbReference type="InterPro" id="IPR025885">
    <property type="entry name" value="PapC_N"/>
</dbReference>
<evidence type="ECO:0000256" key="5">
    <source>
        <dbReference type="ARBA" id="ARBA00022692"/>
    </source>
</evidence>
<dbReference type="Gene3D" id="3.10.20.410">
    <property type="match status" value="1"/>
</dbReference>
<dbReference type="EMBL" id="ABMABF030000019">
    <property type="protein sequence ID" value="EMJ5136316.1"/>
    <property type="molecule type" value="Genomic_DNA"/>
</dbReference>